<evidence type="ECO:0000313" key="1">
    <source>
        <dbReference type="EMBL" id="TDL34153.1"/>
    </source>
</evidence>
<dbReference type="EMBL" id="SMZQ01000009">
    <property type="protein sequence ID" value="TDL34153.1"/>
    <property type="molecule type" value="Genomic_DNA"/>
</dbReference>
<dbReference type="InterPro" id="IPR036291">
    <property type="entry name" value="NAD(P)-bd_dom_sf"/>
</dbReference>
<accession>A0A4R5XRD3</accession>
<name>A0A4R5XRD3_9MICC</name>
<protein>
    <submittedName>
        <fullName evidence="1">SDR family oxidoreductase</fullName>
    </submittedName>
</protein>
<evidence type="ECO:0000313" key="2">
    <source>
        <dbReference type="Proteomes" id="UP000294621"/>
    </source>
</evidence>
<proteinExistence type="predicted"/>
<dbReference type="InterPro" id="IPR002347">
    <property type="entry name" value="SDR_fam"/>
</dbReference>
<gene>
    <name evidence="1" type="ORF">E2R57_15735</name>
</gene>
<dbReference type="Pfam" id="PF13561">
    <property type="entry name" value="adh_short_C2"/>
    <property type="match status" value="1"/>
</dbReference>
<comment type="caution">
    <text evidence="1">The sequence shown here is derived from an EMBL/GenBank/DDBJ whole genome shotgun (WGS) entry which is preliminary data.</text>
</comment>
<sequence>MRPYTRLTPELIEGFWRRFRRQEARENLVPGSRRGPGGAGILYGTHAETDAQLANIALGRLARKEELADACAFLLSDFGGYLTGTELLVDGGRAANWPLALSRHTGRGRRFQRR</sequence>
<reference evidence="1 2" key="1">
    <citation type="submission" date="2019-03" db="EMBL/GenBank/DDBJ databases">
        <title>Genome Sequencing and Assembly of Various Microbes Isolated from Partially Reclaimed Soil and Acid Mine Drainage (AMD) Site.</title>
        <authorList>
            <person name="Steinbock B."/>
            <person name="Bechtold R."/>
            <person name="Sevigny J.L."/>
            <person name="Thomas D."/>
            <person name="Cuthill L.R."/>
            <person name="Aveiro Johannsen E.J."/>
            <person name="Thomas K."/>
            <person name="Ghosh A."/>
        </authorList>
    </citation>
    <scope>NUCLEOTIDE SEQUENCE [LARGE SCALE GENOMIC DNA]</scope>
    <source>
        <strain evidence="1 2">S-A1</strain>
    </source>
</reference>
<dbReference type="OrthoDB" id="517007at2"/>
<dbReference type="Gene3D" id="3.40.50.720">
    <property type="entry name" value="NAD(P)-binding Rossmann-like Domain"/>
    <property type="match status" value="1"/>
</dbReference>
<dbReference type="AlphaFoldDB" id="A0A4R5XRD3"/>
<dbReference type="SUPFAM" id="SSF51735">
    <property type="entry name" value="NAD(P)-binding Rossmann-fold domains"/>
    <property type="match status" value="1"/>
</dbReference>
<organism evidence="1 2">
    <name type="scientific">Arthrobacter nitrophenolicus</name>
    <dbReference type="NCBI Taxonomy" id="683150"/>
    <lineage>
        <taxon>Bacteria</taxon>
        <taxon>Bacillati</taxon>
        <taxon>Actinomycetota</taxon>
        <taxon>Actinomycetes</taxon>
        <taxon>Micrococcales</taxon>
        <taxon>Micrococcaceae</taxon>
        <taxon>Arthrobacter</taxon>
    </lineage>
</organism>
<dbReference type="Proteomes" id="UP000294621">
    <property type="component" value="Unassembled WGS sequence"/>
</dbReference>